<accession>A0A1V6P1S6</accession>
<keyword evidence="2" id="KW-1185">Reference proteome</keyword>
<dbReference type="EMBL" id="MDYL01000022">
    <property type="protein sequence ID" value="OQD70576.1"/>
    <property type="molecule type" value="Genomic_DNA"/>
</dbReference>
<dbReference type="Proteomes" id="UP000191522">
    <property type="component" value="Unassembled WGS sequence"/>
</dbReference>
<protein>
    <recommendedName>
        <fullName evidence="3">F-box domain-containing protein</fullName>
    </recommendedName>
</protein>
<dbReference type="OMA" id="WADEDVI"/>
<dbReference type="OrthoDB" id="4461187at2759"/>
<reference evidence="2" key="1">
    <citation type="journal article" date="2017" name="Nat. Microbiol.">
        <title>Global analysis of biosynthetic gene clusters reveals vast potential of secondary metabolite production in Penicillium species.</title>
        <authorList>
            <person name="Nielsen J.C."/>
            <person name="Grijseels S."/>
            <person name="Prigent S."/>
            <person name="Ji B."/>
            <person name="Dainat J."/>
            <person name="Nielsen K.F."/>
            <person name="Frisvad J.C."/>
            <person name="Workman M."/>
            <person name="Nielsen J."/>
        </authorList>
    </citation>
    <scope>NUCLEOTIDE SEQUENCE [LARGE SCALE GENOMIC DNA]</scope>
    <source>
        <strain evidence="2">IBT 11843</strain>
    </source>
</reference>
<comment type="caution">
    <text evidence="1">The sequence shown here is derived from an EMBL/GenBank/DDBJ whole genome shotgun (WGS) entry which is preliminary data.</text>
</comment>
<sequence length="392" mass="43853">MMAEMLENIPLFFELLRDYLDLSDLAILARACREWNNLVIPYLYDTVRFHNPGCFGGNDQLQLKLDTFGDPRCTNLKYTQRVLVTGSWYDIYHEIDSNLGSQSLLSPAARMLSNIIASCVIRMPNLKEFIWDLAVSPTQHLVTTVIFTSTLESLQLRLGTDSTPLPYFHPPLEFWPPINVRALVLIQIDDESVLRSIGSVLRTATRLRELTMWTDGDCMLCFSEVSSTWCDQVPFRLTSLDLRGFVDLGRPSCALWSLLSPAELKALTLNVGPGIDAVDFSLFWETSVAAGLRPRQLSTNLVMNGLEEFIRSFSGLEAFSITSPTIACAPESLDLLLDALGKLHSATLKVLSIDPKGALANHLLDEVALSQVVKQFTHIEELRFGMVEAMPH</sequence>
<evidence type="ECO:0000313" key="1">
    <source>
        <dbReference type="EMBL" id="OQD70576.1"/>
    </source>
</evidence>
<gene>
    <name evidence="1" type="ORF">PENDEC_c022G01412</name>
</gene>
<proteinExistence type="predicted"/>
<evidence type="ECO:0008006" key="3">
    <source>
        <dbReference type="Google" id="ProtNLM"/>
    </source>
</evidence>
<dbReference type="STRING" id="69771.A0A1V6P1S6"/>
<organism evidence="1 2">
    <name type="scientific">Penicillium decumbens</name>
    <dbReference type="NCBI Taxonomy" id="69771"/>
    <lineage>
        <taxon>Eukaryota</taxon>
        <taxon>Fungi</taxon>
        <taxon>Dikarya</taxon>
        <taxon>Ascomycota</taxon>
        <taxon>Pezizomycotina</taxon>
        <taxon>Eurotiomycetes</taxon>
        <taxon>Eurotiomycetidae</taxon>
        <taxon>Eurotiales</taxon>
        <taxon>Aspergillaceae</taxon>
        <taxon>Penicillium</taxon>
    </lineage>
</organism>
<evidence type="ECO:0000313" key="2">
    <source>
        <dbReference type="Proteomes" id="UP000191522"/>
    </source>
</evidence>
<dbReference type="AlphaFoldDB" id="A0A1V6P1S6"/>
<name>A0A1V6P1S6_PENDC</name>